<comment type="caution">
    <text evidence="2">The sequence shown here is derived from an EMBL/GenBank/DDBJ whole genome shotgun (WGS) entry which is preliminary data.</text>
</comment>
<feature type="transmembrane region" description="Helical" evidence="1">
    <location>
        <begin position="234"/>
        <end position="255"/>
    </location>
</feature>
<dbReference type="InterPro" id="IPR032809">
    <property type="entry name" value="Put_HupE_UreJ"/>
</dbReference>
<protein>
    <submittedName>
        <fullName evidence="2">HupE/UreJ family protein</fullName>
    </submittedName>
</protein>
<keyword evidence="1" id="KW-0472">Membrane</keyword>
<keyword evidence="1" id="KW-1133">Transmembrane helix</keyword>
<name>A0A851GQT0_9BACT</name>
<dbReference type="EMBL" id="JACBAZ010000008">
    <property type="protein sequence ID" value="NWK57170.1"/>
    <property type="molecule type" value="Genomic_DNA"/>
</dbReference>
<keyword evidence="3" id="KW-1185">Reference proteome</keyword>
<feature type="transmembrane region" description="Helical" evidence="1">
    <location>
        <begin position="261"/>
        <end position="281"/>
    </location>
</feature>
<dbReference type="RefSeq" id="WP_178933998.1">
    <property type="nucleotide sequence ID" value="NZ_JACBAZ010000008.1"/>
</dbReference>
<dbReference type="AlphaFoldDB" id="A0A851GQT0"/>
<evidence type="ECO:0000313" key="3">
    <source>
        <dbReference type="Proteomes" id="UP000557872"/>
    </source>
</evidence>
<dbReference type="Pfam" id="PF13795">
    <property type="entry name" value="HupE_UreJ_2"/>
    <property type="match status" value="1"/>
</dbReference>
<feature type="transmembrane region" description="Helical" evidence="1">
    <location>
        <begin position="324"/>
        <end position="345"/>
    </location>
</feature>
<reference evidence="2 3" key="1">
    <citation type="submission" date="2020-07" db="EMBL/GenBank/DDBJ databases">
        <title>Roseicoccus Jingziensis gen. nov., sp. nov., isolated from coastal seawater.</title>
        <authorList>
            <person name="Feng X."/>
        </authorList>
    </citation>
    <scope>NUCLEOTIDE SEQUENCE [LARGE SCALE GENOMIC DNA]</scope>
    <source>
        <strain evidence="2 3">N1E253</strain>
    </source>
</reference>
<gene>
    <name evidence="2" type="ORF">HW115_16225</name>
</gene>
<proteinExistence type="predicted"/>
<dbReference type="Proteomes" id="UP000557872">
    <property type="component" value="Unassembled WGS sequence"/>
</dbReference>
<feature type="transmembrane region" description="Helical" evidence="1">
    <location>
        <begin position="357"/>
        <end position="374"/>
    </location>
</feature>
<accession>A0A851GQT0</accession>
<organism evidence="2 3">
    <name type="scientific">Oceaniferula marina</name>
    <dbReference type="NCBI Taxonomy" id="2748318"/>
    <lineage>
        <taxon>Bacteria</taxon>
        <taxon>Pseudomonadati</taxon>
        <taxon>Verrucomicrobiota</taxon>
        <taxon>Verrucomicrobiia</taxon>
        <taxon>Verrucomicrobiales</taxon>
        <taxon>Verrucomicrobiaceae</taxon>
        <taxon>Oceaniferula</taxon>
    </lineage>
</organism>
<keyword evidence="1" id="KW-0812">Transmembrane</keyword>
<evidence type="ECO:0000313" key="2">
    <source>
        <dbReference type="EMBL" id="NWK57170.1"/>
    </source>
</evidence>
<feature type="transmembrane region" description="Helical" evidence="1">
    <location>
        <begin position="293"/>
        <end position="312"/>
    </location>
</feature>
<sequence length="383" mass="42578">MPPSLRSLCCLITLLSSVFTCRGHVVEQLFFILEKAGPQWEVTSAFDAGYALPKFRDDASSPQPPRSWLTGLSEKEHQALRTEAETYLRESMLFSYGDQTADFTVSFPDFANRPPSFPTMLNGGAYFNISLRGNIEIQQGQALKLTIAQGDRPNFIIASGPQSKRQYRILKPGESVELFTLDPSGNEHIPQHTGNLDWIRLGYQHVLPDGWDHALFILALFLMARRWQALLAQSLCFTIAHCITLGLASSHAMAIQQWPGAWLIEPLIALSIAAVAIENLFTDQQSKRRLVTVFLFGLIHGLGFAGSLGTLLNPSGENGIRSLVLANIGVELAQVTLLLIAWILTTSWHTSKIYPRFRAIASAGISLIALFWFVDRLWSSHPF</sequence>
<evidence type="ECO:0000256" key="1">
    <source>
        <dbReference type="SAM" id="Phobius"/>
    </source>
</evidence>